<dbReference type="CDD" id="cd00093">
    <property type="entry name" value="HTH_XRE"/>
    <property type="match status" value="1"/>
</dbReference>
<keyword evidence="6" id="KW-1185">Reference proteome</keyword>
<keyword evidence="1" id="KW-0805">Transcription regulation</keyword>
<feature type="domain" description="HTH cro/C1-type" evidence="4">
    <location>
        <begin position="20"/>
        <end position="73"/>
    </location>
</feature>
<dbReference type="Gene3D" id="2.10.109.10">
    <property type="entry name" value="Umud Fragment, subunit A"/>
    <property type="match status" value="1"/>
</dbReference>
<dbReference type="InterPro" id="IPR010982">
    <property type="entry name" value="Lambda_DNA-bd_dom_sf"/>
</dbReference>
<proteinExistence type="predicted"/>
<dbReference type="InterPro" id="IPR001387">
    <property type="entry name" value="Cro/C1-type_HTH"/>
</dbReference>
<dbReference type="EMBL" id="JBHMAA010000032">
    <property type="protein sequence ID" value="MFB9952070.1"/>
    <property type="molecule type" value="Genomic_DNA"/>
</dbReference>
<evidence type="ECO:0000256" key="3">
    <source>
        <dbReference type="ARBA" id="ARBA00023163"/>
    </source>
</evidence>
<evidence type="ECO:0000259" key="4">
    <source>
        <dbReference type="PROSITE" id="PS50943"/>
    </source>
</evidence>
<dbReference type="InterPro" id="IPR039418">
    <property type="entry name" value="LexA-like"/>
</dbReference>
<keyword evidence="2" id="KW-0238">DNA-binding</keyword>
<accession>A0ABV6AN73</accession>
<comment type="caution">
    <text evidence="5">The sequence shown here is derived from an EMBL/GenBank/DDBJ whole genome shotgun (WGS) entry which is preliminary data.</text>
</comment>
<organism evidence="5 6">
    <name type="scientific">Rhizobium puerariae</name>
    <dbReference type="NCBI Taxonomy" id="1585791"/>
    <lineage>
        <taxon>Bacteria</taxon>
        <taxon>Pseudomonadati</taxon>
        <taxon>Pseudomonadota</taxon>
        <taxon>Alphaproteobacteria</taxon>
        <taxon>Hyphomicrobiales</taxon>
        <taxon>Rhizobiaceae</taxon>
        <taxon>Rhizobium/Agrobacterium group</taxon>
        <taxon>Rhizobium</taxon>
    </lineage>
</organism>
<dbReference type="RefSeq" id="WP_377264887.1">
    <property type="nucleotide sequence ID" value="NZ_JBHMAA010000032.1"/>
</dbReference>
<name>A0ABV6AN73_9HYPH</name>
<dbReference type="Pfam" id="PF01381">
    <property type="entry name" value="HTH_3"/>
    <property type="match status" value="1"/>
</dbReference>
<dbReference type="Pfam" id="PF00717">
    <property type="entry name" value="Peptidase_S24"/>
    <property type="match status" value="1"/>
</dbReference>
<evidence type="ECO:0000256" key="1">
    <source>
        <dbReference type="ARBA" id="ARBA00023015"/>
    </source>
</evidence>
<dbReference type="CDD" id="cd06529">
    <property type="entry name" value="S24_LexA-like"/>
    <property type="match status" value="1"/>
</dbReference>
<evidence type="ECO:0000313" key="6">
    <source>
        <dbReference type="Proteomes" id="UP001589692"/>
    </source>
</evidence>
<dbReference type="InterPro" id="IPR015927">
    <property type="entry name" value="Peptidase_S24_S26A/B/C"/>
</dbReference>
<dbReference type="SMART" id="SM00530">
    <property type="entry name" value="HTH_XRE"/>
    <property type="match status" value="1"/>
</dbReference>
<protein>
    <submittedName>
        <fullName evidence="5">XRE family transcriptional regulator</fullName>
    </submittedName>
</protein>
<evidence type="ECO:0000256" key="2">
    <source>
        <dbReference type="ARBA" id="ARBA00023125"/>
    </source>
</evidence>
<dbReference type="SUPFAM" id="SSF51306">
    <property type="entry name" value="LexA/Signal peptidase"/>
    <property type="match status" value="1"/>
</dbReference>
<keyword evidence="3" id="KW-0804">Transcription</keyword>
<sequence>MIESASFDILPPMTTKGARIKQIRDKMQLTQQAFAGILGVSRGAVGNWERDQGIKEENIEVISEKTGVSYEWLATGRGSMDPNEVVAPPADAAVARQFRIPDLAIYGGMGGGGALSVMTSEKGVPLDPDDLRGYWTFPEYMVRAFRSLEGIYAWEVRGDSMSPTLAAGSVVFVDTNQNKLPPDDVYAIDYGDGLVVKSLQLVGGTDKALVISDNPKYPPFEVPRDSVTVYGRIVGWFQWRG</sequence>
<dbReference type="PANTHER" id="PTHR40661">
    <property type="match status" value="1"/>
</dbReference>
<dbReference type="Proteomes" id="UP001589692">
    <property type="component" value="Unassembled WGS sequence"/>
</dbReference>
<dbReference type="Gene3D" id="1.10.260.40">
    <property type="entry name" value="lambda repressor-like DNA-binding domains"/>
    <property type="match status" value="1"/>
</dbReference>
<dbReference type="SUPFAM" id="SSF47413">
    <property type="entry name" value="lambda repressor-like DNA-binding domains"/>
    <property type="match status" value="1"/>
</dbReference>
<reference evidence="5 6" key="1">
    <citation type="submission" date="2024-09" db="EMBL/GenBank/DDBJ databases">
        <authorList>
            <person name="Sun Q."/>
            <person name="Mori K."/>
        </authorList>
    </citation>
    <scope>NUCLEOTIDE SEQUENCE [LARGE SCALE GENOMIC DNA]</scope>
    <source>
        <strain evidence="5 6">TBRC 4938</strain>
    </source>
</reference>
<evidence type="ECO:0000313" key="5">
    <source>
        <dbReference type="EMBL" id="MFB9952070.1"/>
    </source>
</evidence>
<dbReference type="InterPro" id="IPR036286">
    <property type="entry name" value="LexA/Signal_pep-like_sf"/>
</dbReference>
<dbReference type="PROSITE" id="PS50943">
    <property type="entry name" value="HTH_CROC1"/>
    <property type="match status" value="1"/>
</dbReference>
<gene>
    <name evidence="5" type="ORF">ACFFP0_24745</name>
</gene>
<dbReference type="PANTHER" id="PTHR40661:SF3">
    <property type="entry name" value="FELS-1 PROPHAGE TRANSCRIPTIONAL REGULATOR"/>
    <property type="match status" value="1"/>
</dbReference>